<evidence type="ECO:0000313" key="3">
    <source>
        <dbReference type="Proteomes" id="UP000018853"/>
    </source>
</evidence>
<accession>W1WC16</accession>
<keyword evidence="1" id="KW-1133">Transmembrane helix</keyword>
<feature type="non-terminal residue" evidence="2">
    <location>
        <position position="1"/>
    </location>
</feature>
<dbReference type="Proteomes" id="UP000018853">
    <property type="component" value="Unassembled WGS sequence"/>
</dbReference>
<protein>
    <submittedName>
        <fullName evidence="2">Uncharacterized protein</fullName>
    </submittedName>
</protein>
<proteinExistence type="predicted"/>
<comment type="caution">
    <text evidence="2">The sequence shown here is derived from an EMBL/GenBank/DDBJ whole genome shotgun (WGS) entry which is preliminary data.</text>
</comment>
<gene>
    <name evidence="2" type="ORF">Q609_ECAC02421G0002</name>
</gene>
<keyword evidence="1" id="KW-0812">Transmembrane</keyword>
<sequence length="75" mass="8562">FTMTRNRAERRHHMARLKKSAAVIALQAMEAKKHQVFAFVLPVFVLVGCVGIDAIIMVPAYRKFVQKHAMRIKGK</sequence>
<organism evidence="2 3">
    <name type="scientific">Escherichia coli DORA_A_5_14_21</name>
    <dbReference type="NCBI Taxonomy" id="1403943"/>
    <lineage>
        <taxon>Bacteria</taxon>
        <taxon>Pseudomonadati</taxon>
        <taxon>Pseudomonadota</taxon>
        <taxon>Gammaproteobacteria</taxon>
        <taxon>Enterobacterales</taxon>
        <taxon>Enterobacteriaceae</taxon>
        <taxon>Escherichia</taxon>
    </lineage>
</organism>
<dbReference type="AlphaFoldDB" id="W1WC16"/>
<reference evidence="2 3" key="1">
    <citation type="submission" date="2013-12" db="EMBL/GenBank/DDBJ databases">
        <title>A Varibaculum cambriense genome reconstructed from a premature infant gut community with otherwise low bacterial novelty that shifts toward anaerobic metabolism during the third week of life.</title>
        <authorList>
            <person name="Brown C.T."/>
            <person name="Sharon I."/>
            <person name="Thomas B.C."/>
            <person name="Castelle C.J."/>
            <person name="Morowitz M.J."/>
            <person name="Banfield J.F."/>
        </authorList>
    </citation>
    <scope>NUCLEOTIDE SEQUENCE [LARGE SCALE GENOMIC DNA]</scope>
    <source>
        <strain evidence="3">DORA_A_5_14_21</strain>
    </source>
</reference>
<dbReference type="PATRIC" id="fig|1403943.3.peg.4676"/>
<evidence type="ECO:0000256" key="1">
    <source>
        <dbReference type="SAM" id="Phobius"/>
    </source>
</evidence>
<keyword evidence="1" id="KW-0472">Membrane</keyword>
<feature type="transmembrane region" description="Helical" evidence="1">
    <location>
        <begin position="41"/>
        <end position="61"/>
    </location>
</feature>
<evidence type="ECO:0000313" key="2">
    <source>
        <dbReference type="EMBL" id="ETJ15693.1"/>
    </source>
</evidence>
<dbReference type="EMBL" id="AZLZ01002421">
    <property type="protein sequence ID" value="ETJ15693.1"/>
    <property type="molecule type" value="Genomic_DNA"/>
</dbReference>
<name>W1WC16_ECOLX</name>